<evidence type="ECO:0000256" key="1">
    <source>
        <dbReference type="ARBA" id="ARBA00004701"/>
    </source>
</evidence>
<dbReference type="Pfam" id="PF03720">
    <property type="entry name" value="UDPG_MGDP_dh_C"/>
    <property type="match status" value="1"/>
</dbReference>
<dbReference type="Gene3D" id="1.20.5.100">
    <property type="entry name" value="Cytochrome c1, transmembrane anchor, C-terminal"/>
    <property type="match status" value="1"/>
</dbReference>
<dbReference type="NCBIfam" id="TIGR03026">
    <property type="entry name" value="NDP-sugDHase"/>
    <property type="match status" value="1"/>
</dbReference>
<protein>
    <recommendedName>
        <fullName evidence="3 7">UDP-glucose 6-dehydrogenase</fullName>
        <ecNumber evidence="3 7">1.1.1.22</ecNumber>
    </recommendedName>
</protein>
<comment type="similarity">
    <text evidence="2 7">Belongs to the UDP-glucose/GDP-mannose dehydrogenase family.</text>
</comment>
<accession>A0A2B0MWS8</accession>
<feature type="binding site" evidence="10">
    <location>
        <position position="30"/>
    </location>
    <ligand>
        <name>NAD(+)</name>
        <dbReference type="ChEBI" id="CHEBI:57540"/>
    </ligand>
</feature>
<evidence type="ECO:0000313" key="12">
    <source>
        <dbReference type="EMBL" id="PFK47344.1"/>
    </source>
</evidence>
<dbReference type="InterPro" id="IPR036220">
    <property type="entry name" value="UDP-Glc/GDP-Man_DH_C_sf"/>
</dbReference>
<dbReference type="EC" id="1.1.1.22" evidence="3 7"/>
<dbReference type="SMART" id="SM00984">
    <property type="entry name" value="UDPG_MGDP_dh_C"/>
    <property type="match status" value="1"/>
</dbReference>
<comment type="pathway">
    <text evidence="1">Nucleotide-sugar biosynthesis; UDP-alpha-D-glucuronate biosynthesis; UDP-alpha-D-glucuronate from UDP-alpha-D-glucose: step 1/1.</text>
</comment>
<evidence type="ECO:0000256" key="4">
    <source>
        <dbReference type="ARBA" id="ARBA00023002"/>
    </source>
</evidence>
<evidence type="ECO:0000256" key="7">
    <source>
        <dbReference type="PIRNR" id="PIRNR000124"/>
    </source>
</evidence>
<feature type="binding site" evidence="10">
    <location>
        <position position="327"/>
    </location>
    <ligand>
        <name>NAD(+)</name>
        <dbReference type="ChEBI" id="CHEBI:57540"/>
    </ligand>
</feature>
<dbReference type="UniPathway" id="UPA00038">
    <property type="reaction ID" value="UER00491"/>
</dbReference>
<dbReference type="InterPro" id="IPR017476">
    <property type="entry name" value="UDP-Glc/GDP-Man"/>
</dbReference>
<evidence type="ECO:0000256" key="5">
    <source>
        <dbReference type="ARBA" id="ARBA00023027"/>
    </source>
</evidence>
<dbReference type="Gene3D" id="3.40.50.720">
    <property type="entry name" value="NAD(P)-binding Rossmann-like Domain"/>
    <property type="match status" value="2"/>
</dbReference>
<evidence type="ECO:0000256" key="2">
    <source>
        <dbReference type="ARBA" id="ARBA00006601"/>
    </source>
</evidence>
<name>A0A2B0MWS8_BACCE</name>
<dbReference type="InterPro" id="IPR036291">
    <property type="entry name" value="NAD(P)-bd_dom_sf"/>
</dbReference>
<evidence type="ECO:0000256" key="10">
    <source>
        <dbReference type="PIRSR" id="PIRSR500134-3"/>
    </source>
</evidence>
<dbReference type="InterPro" id="IPR014027">
    <property type="entry name" value="UDP-Glc/GDP-Man_DH_C"/>
</dbReference>
<dbReference type="InterPro" id="IPR001732">
    <property type="entry name" value="UDP-Glc/GDP-Man_DH_N"/>
</dbReference>
<dbReference type="PIRSF" id="PIRSF500134">
    <property type="entry name" value="UDPglc_DH_bac"/>
    <property type="match status" value="1"/>
</dbReference>
<dbReference type="AlphaFoldDB" id="A0A2B0MWS8"/>
<dbReference type="InterPro" id="IPR028357">
    <property type="entry name" value="UDPglc_DH_bac"/>
</dbReference>
<dbReference type="SUPFAM" id="SSF52413">
    <property type="entry name" value="UDP-glucose/GDP-mannose dehydrogenase C-terminal domain"/>
    <property type="match status" value="1"/>
</dbReference>
<evidence type="ECO:0000256" key="8">
    <source>
        <dbReference type="PIRSR" id="PIRSR500134-1"/>
    </source>
</evidence>
<dbReference type="GO" id="GO:0051287">
    <property type="term" value="F:NAD binding"/>
    <property type="evidence" value="ECO:0007669"/>
    <property type="project" value="InterPro"/>
</dbReference>
<proteinExistence type="inferred from homology"/>
<feature type="binding site" evidence="9">
    <location>
        <position position="257"/>
    </location>
    <ligand>
        <name>substrate</name>
    </ligand>
</feature>
<evidence type="ECO:0000256" key="3">
    <source>
        <dbReference type="ARBA" id="ARBA00012954"/>
    </source>
</evidence>
<dbReference type="InterPro" id="IPR014026">
    <property type="entry name" value="UDP-Glc/GDP-Man_DH_dimer"/>
</dbReference>
<dbReference type="RefSeq" id="WP_098489368.1">
    <property type="nucleotide sequence ID" value="NZ_NUWN01000006.1"/>
</dbReference>
<dbReference type="GO" id="GO:0000271">
    <property type="term" value="P:polysaccharide biosynthetic process"/>
    <property type="evidence" value="ECO:0007669"/>
    <property type="project" value="InterPro"/>
</dbReference>
<comment type="catalytic activity">
    <reaction evidence="6 7">
        <text>UDP-alpha-D-glucose + 2 NAD(+) + H2O = UDP-alpha-D-glucuronate + 2 NADH + 3 H(+)</text>
        <dbReference type="Rhea" id="RHEA:23596"/>
        <dbReference type="ChEBI" id="CHEBI:15377"/>
        <dbReference type="ChEBI" id="CHEBI:15378"/>
        <dbReference type="ChEBI" id="CHEBI:57540"/>
        <dbReference type="ChEBI" id="CHEBI:57945"/>
        <dbReference type="ChEBI" id="CHEBI:58052"/>
        <dbReference type="ChEBI" id="CHEBI:58885"/>
        <dbReference type="EC" id="1.1.1.22"/>
    </reaction>
</comment>
<organism evidence="12 13">
    <name type="scientific">Bacillus cereus</name>
    <dbReference type="NCBI Taxonomy" id="1396"/>
    <lineage>
        <taxon>Bacteria</taxon>
        <taxon>Bacillati</taxon>
        <taxon>Bacillota</taxon>
        <taxon>Bacilli</taxon>
        <taxon>Bacillales</taxon>
        <taxon>Bacillaceae</taxon>
        <taxon>Bacillus</taxon>
        <taxon>Bacillus cereus group</taxon>
    </lineage>
</organism>
<feature type="binding site" evidence="10">
    <location>
        <position position="155"/>
    </location>
    <ligand>
        <name>NAD(+)</name>
        <dbReference type="ChEBI" id="CHEBI:57540"/>
    </ligand>
</feature>
<sequence>MAVTLIGCGYVGLTTSICLAELGHQVTCIDIDERKINMLNQGEAPLYEPGIEEYIKKHLHARNIVFTNKIGENIQDSDFIFVAVGTPQNADGSADLTNIFEVIQEIVKYIVKDVVVVVKSTVPVGTNERIKEMLNERKNSNVMIQVASNPEFLREGSALQDTFQGERIIIGVNEDYVFQQLEELYAPLRIPIVKTDIRSAEMIKYASNAFLATKISFINEMANLCEKVGADIEQVAYGMGLDKRIGNTFLKAGIGYGGSCFPKDTNALMQIAGNVKYPFQLLASVIAVNHEQKRKFINKLKQFYGDIRGKQIAVLGLAFKPNTDDIREAPAISIIEELHKNGAKIIAYDPVAIRNAKAILPKEIAFAEGIGQAITNADCVCILTEWDEIKNYPLSHFQDLMKEAIIFDGRNCFTLEDIKKYNIQYHCIGRKSVISELVK</sequence>
<reference evidence="12 13" key="1">
    <citation type="submission" date="2017-09" db="EMBL/GenBank/DDBJ databases">
        <title>Large-scale bioinformatics analysis of Bacillus genomes uncovers conserved roles of natural products in bacterial physiology.</title>
        <authorList>
            <consortium name="Agbiome Team Llc"/>
            <person name="Bleich R.M."/>
            <person name="Grubbs K.J."/>
            <person name="Santa Maria K.C."/>
            <person name="Allen S.E."/>
            <person name="Farag S."/>
            <person name="Shank E.A."/>
            <person name="Bowers A."/>
        </authorList>
    </citation>
    <scope>NUCLEOTIDE SEQUENCE [LARGE SCALE GENOMIC DNA]</scope>
    <source>
        <strain evidence="12 13">AFS083043</strain>
    </source>
</reference>
<feature type="binding site" evidence="9">
    <location>
        <begin position="249"/>
        <end position="253"/>
    </location>
    <ligand>
        <name>substrate</name>
    </ligand>
</feature>
<feature type="binding site" evidence="9">
    <location>
        <begin position="152"/>
        <end position="155"/>
    </location>
    <ligand>
        <name>substrate</name>
    </ligand>
</feature>
<keyword evidence="5 7" id="KW-0520">NAD</keyword>
<dbReference type="PANTHER" id="PTHR43750:SF4">
    <property type="entry name" value="UDP-GLUCOSE 6-DEHYDROGENASE YWQF"/>
    <property type="match status" value="1"/>
</dbReference>
<feature type="binding site" evidence="10">
    <location>
        <position position="263"/>
    </location>
    <ligand>
        <name>NAD(+)</name>
        <dbReference type="ChEBI" id="CHEBI:57540"/>
    </ligand>
</feature>
<feature type="binding site" evidence="10">
    <location>
        <position position="121"/>
    </location>
    <ligand>
        <name>NAD(+)</name>
        <dbReference type="ChEBI" id="CHEBI:57540"/>
    </ligand>
</feature>
<dbReference type="Pfam" id="PF00984">
    <property type="entry name" value="UDPG_MGDP_dh"/>
    <property type="match status" value="1"/>
</dbReference>
<dbReference type="GO" id="GO:0003979">
    <property type="term" value="F:UDP-glucose 6-dehydrogenase activity"/>
    <property type="evidence" value="ECO:0007669"/>
    <property type="project" value="UniProtKB-EC"/>
</dbReference>
<evidence type="ECO:0000256" key="6">
    <source>
        <dbReference type="ARBA" id="ARBA00047473"/>
    </source>
</evidence>
<dbReference type="EMBL" id="NUWN01000006">
    <property type="protein sequence ID" value="PFK47344.1"/>
    <property type="molecule type" value="Genomic_DNA"/>
</dbReference>
<dbReference type="InterPro" id="IPR008927">
    <property type="entry name" value="6-PGluconate_DH-like_C_sf"/>
</dbReference>
<feature type="binding site" evidence="10">
    <location>
        <position position="35"/>
    </location>
    <ligand>
        <name>NAD(+)</name>
        <dbReference type="ChEBI" id="CHEBI:57540"/>
    </ligand>
</feature>
<dbReference type="SUPFAM" id="SSF48179">
    <property type="entry name" value="6-phosphogluconate dehydrogenase C-terminal domain-like"/>
    <property type="match status" value="1"/>
</dbReference>
<evidence type="ECO:0000313" key="13">
    <source>
        <dbReference type="Proteomes" id="UP000242656"/>
    </source>
</evidence>
<comment type="caution">
    <text evidence="12">The sequence shown here is derived from an EMBL/GenBank/DDBJ whole genome shotgun (WGS) entry which is preliminary data.</text>
</comment>
<keyword evidence="4 7" id="KW-0560">Oxidoreductase</keyword>
<feature type="domain" description="UDP-glucose/GDP-mannose dehydrogenase C-terminal" evidence="11">
    <location>
        <begin position="313"/>
        <end position="415"/>
    </location>
</feature>
<dbReference type="PIRSF" id="PIRSF000124">
    <property type="entry name" value="UDPglc_GDPman_dh"/>
    <property type="match status" value="1"/>
</dbReference>
<gene>
    <name evidence="12" type="ORF">COI93_01530</name>
</gene>
<feature type="binding site" evidence="9">
    <location>
        <position position="204"/>
    </location>
    <ligand>
        <name>substrate</name>
    </ligand>
</feature>
<feature type="binding site" evidence="9">
    <location>
        <position position="320"/>
    </location>
    <ligand>
        <name>substrate</name>
    </ligand>
</feature>
<evidence type="ECO:0000259" key="11">
    <source>
        <dbReference type="SMART" id="SM00984"/>
    </source>
</evidence>
<feature type="active site" description="Nucleophile" evidence="8">
    <location>
        <position position="260"/>
    </location>
</feature>
<dbReference type="Pfam" id="PF03721">
    <property type="entry name" value="UDPG_MGDP_dh_N"/>
    <property type="match status" value="1"/>
</dbReference>
<evidence type="ECO:0000256" key="9">
    <source>
        <dbReference type="PIRSR" id="PIRSR500134-2"/>
    </source>
</evidence>
<dbReference type="Proteomes" id="UP000242656">
    <property type="component" value="Unassembled WGS sequence"/>
</dbReference>
<dbReference type="PANTHER" id="PTHR43750">
    <property type="entry name" value="UDP-GLUCOSE 6-DEHYDROGENASE TUAD"/>
    <property type="match status" value="1"/>
</dbReference>
<dbReference type="GO" id="GO:0006065">
    <property type="term" value="P:UDP-glucuronate biosynthetic process"/>
    <property type="evidence" value="ECO:0007669"/>
    <property type="project" value="UniProtKB-UniPathway"/>
</dbReference>
<dbReference type="SUPFAM" id="SSF51735">
    <property type="entry name" value="NAD(P)-binding Rossmann-fold domains"/>
    <property type="match status" value="1"/>
</dbReference>
<feature type="binding site" evidence="10">
    <location>
        <position position="86"/>
    </location>
    <ligand>
        <name>NAD(+)</name>
        <dbReference type="ChEBI" id="CHEBI:57540"/>
    </ligand>
</feature>